<dbReference type="PANTHER" id="PTHR34390:SF2">
    <property type="entry name" value="SUCCINATE TRANSPORTER SUBUNIT YJJP-RELATED"/>
    <property type="match status" value="1"/>
</dbReference>
<dbReference type="PANTHER" id="PTHR34390">
    <property type="entry name" value="UPF0442 PROTEIN YJJB-RELATED"/>
    <property type="match status" value="1"/>
</dbReference>
<evidence type="ECO:0000256" key="1">
    <source>
        <dbReference type="ARBA" id="ARBA00004651"/>
    </source>
</evidence>
<evidence type="ECO:0000313" key="9">
    <source>
        <dbReference type="EMBL" id="ODP28789.1"/>
    </source>
</evidence>
<dbReference type="Proteomes" id="UP000094578">
    <property type="component" value="Unassembled WGS sequence"/>
</dbReference>
<dbReference type="PATRIC" id="fig|1886670.3.peg.1795"/>
<dbReference type="Pfam" id="PF06738">
    <property type="entry name" value="ThrE"/>
    <property type="match status" value="1"/>
</dbReference>
<comment type="subcellular location">
    <subcellularLocation>
        <location evidence="1">Cell membrane</location>
        <topology evidence="1">Multi-pass membrane protein</topology>
    </subcellularLocation>
</comment>
<keyword evidence="3 7" id="KW-0812">Transmembrane</keyword>
<dbReference type="STRING" id="1886670.PTI45_01765"/>
<dbReference type="InterPro" id="IPR050539">
    <property type="entry name" value="ThrE_Dicarb/AminoAcid_Exp"/>
</dbReference>
<organism evidence="9 10">
    <name type="scientific">Paenibacillus nuruki</name>
    <dbReference type="NCBI Taxonomy" id="1886670"/>
    <lineage>
        <taxon>Bacteria</taxon>
        <taxon>Bacillati</taxon>
        <taxon>Bacillota</taxon>
        <taxon>Bacilli</taxon>
        <taxon>Bacillales</taxon>
        <taxon>Paenibacillaceae</taxon>
        <taxon>Paenibacillus</taxon>
    </lineage>
</organism>
<proteinExistence type="inferred from homology"/>
<feature type="transmembrane region" description="Helical" evidence="7">
    <location>
        <begin position="121"/>
        <end position="140"/>
    </location>
</feature>
<keyword evidence="4 7" id="KW-1133">Transmembrane helix</keyword>
<accession>A0A1E3L4S8</accession>
<evidence type="ECO:0000256" key="5">
    <source>
        <dbReference type="ARBA" id="ARBA00023136"/>
    </source>
</evidence>
<gene>
    <name evidence="9" type="ORF">PTI45_01765</name>
</gene>
<evidence type="ECO:0000256" key="7">
    <source>
        <dbReference type="SAM" id="Phobius"/>
    </source>
</evidence>
<feature type="transmembrane region" description="Helical" evidence="7">
    <location>
        <begin position="200"/>
        <end position="222"/>
    </location>
</feature>
<keyword evidence="2" id="KW-1003">Cell membrane</keyword>
<evidence type="ECO:0000259" key="8">
    <source>
        <dbReference type="Pfam" id="PF06738"/>
    </source>
</evidence>
<evidence type="ECO:0000256" key="2">
    <source>
        <dbReference type="ARBA" id="ARBA00022475"/>
    </source>
</evidence>
<comment type="similarity">
    <text evidence="6">Belongs to the ThrE exporter (TC 2.A.79) family.</text>
</comment>
<protein>
    <recommendedName>
        <fullName evidence="8">Threonine/serine exporter-like N-terminal domain-containing protein</fullName>
    </recommendedName>
</protein>
<dbReference type="GO" id="GO:0022857">
    <property type="term" value="F:transmembrane transporter activity"/>
    <property type="evidence" value="ECO:0007669"/>
    <property type="project" value="InterPro"/>
</dbReference>
<evidence type="ECO:0000256" key="3">
    <source>
        <dbReference type="ARBA" id="ARBA00022692"/>
    </source>
</evidence>
<evidence type="ECO:0000313" key="10">
    <source>
        <dbReference type="Proteomes" id="UP000094578"/>
    </source>
</evidence>
<name>A0A1E3L4S8_9BACL</name>
<feature type="transmembrane region" description="Helical" evidence="7">
    <location>
        <begin position="234"/>
        <end position="254"/>
    </location>
</feature>
<evidence type="ECO:0000256" key="6">
    <source>
        <dbReference type="ARBA" id="ARBA00034125"/>
    </source>
</evidence>
<dbReference type="GO" id="GO:0005886">
    <property type="term" value="C:plasma membrane"/>
    <property type="evidence" value="ECO:0007669"/>
    <property type="project" value="UniProtKB-SubCell"/>
</dbReference>
<dbReference type="EMBL" id="MDER01000034">
    <property type="protein sequence ID" value="ODP28789.1"/>
    <property type="molecule type" value="Genomic_DNA"/>
</dbReference>
<sequence length="255" mass="27414">MDQPSTISRAIFEIMDTCLLAGKIMLQSGAETYRVEDTMIRIAETLGIPGSHSYVTPTVIMFSTNGTDPAKLIRIAERTTDLHKIAQVNLVSRRISSGELNVNEAYELLKVIEAAPGEYSVRMRIIAAAIASGCFSIMFQGSWADFLPAVVAGGVGYAASLYLHRWVQVKFFAELSAAFLIGLLAAIFINWGWGNQLDKIIIGSIMPLVPGLLITNAIRDLMAGHLVSGISKGADALLTAFATGSGVAIVLTFIY</sequence>
<feature type="domain" description="Threonine/serine exporter-like N-terminal" evidence="8">
    <location>
        <begin position="16"/>
        <end position="253"/>
    </location>
</feature>
<reference evidence="9 10" key="1">
    <citation type="submission" date="2016-08" db="EMBL/GenBank/DDBJ databases">
        <title>Genome sequencing of Paenibacillus sp. TI45-13ar, isolated from Korean traditional nuruk.</title>
        <authorList>
            <person name="Kim S.-J."/>
        </authorList>
    </citation>
    <scope>NUCLEOTIDE SEQUENCE [LARGE SCALE GENOMIC DNA]</scope>
    <source>
        <strain evidence="9 10">TI45-13ar</strain>
    </source>
</reference>
<dbReference type="AlphaFoldDB" id="A0A1E3L4S8"/>
<comment type="caution">
    <text evidence="9">The sequence shown here is derived from an EMBL/GenBank/DDBJ whole genome shotgun (WGS) entry which is preliminary data.</text>
</comment>
<dbReference type="GO" id="GO:0015744">
    <property type="term" value="P:succinate transport"/>
    <property type="evidence" value="ECO:0007669"/>
    <property type="project" value="TreeGrafter"/>
</dbReference>
<keyword evidence="5 7" id="KW-0472">Membrane</keyword>
<keyword evidence="10" id="KW-1185">Reference proteome</keyword>
<dbReference type="InterPro" id="IPR010619">
    <property type="entry name" value="ThrE-like_N"/>
</dbReference>
<feature type="transmembrane region" description="Helical" evidence="7">
    <location>
        <begin position="175"/>
        <end position="194"/>
    </location>
</feature>
<evidence type="ECO:0000256" key="4">
    <source>
        <dbReference type="ARBA" id="ARBA00022989"/>
    </source>
</evidence>